<gene>
    <name evidence="1" type="ORF">FHX73_112292</name>
</gene>
<dbReference type="EMBL" id="VIWT01000001">
    <property type="protein sequence ID" value="TWF98483.1"/>
    <property type="molecule type" value="Genomic_DNA"/>
</dbReference>
<keyword evidence="2" id="KW-1185">Reference proteome</keyword>
<dbReference type="Pfam" id="PF11209">
    <property type="entry name" value="LmeA"/>
    <property type="match status" value="1"/>
</dbReference>
<dbReference type="RefSeq" id="WP_170304889.1">
    <property type="nucleotide sequence ID" value="NZ_BAAAMZ010000024.1"/>
</dbReference>
<protein>
    <submittedName>
        <fullName evidence="1">DUF2993 family protein</fullName>
    </submittedName>
</protein>
<evidence type="ECO:0000313" key="2">
    <source>
        <dbReference type="Proteomes" id="UP000317940"/>
    </source>
</evidence>
<evidence type="ECO:0000313" key="1">
    <source>
        <dbReference type="EMBL" id="TWF98483.1"/>
    </source>
</evidence>
<accession>A0A561UGK0</accession>
<proteinExistence type="predicted"/>
<dbReference type="InterPro" id="IPR021373">
    <property type="entry name" value="DUF2993"/>
</dbReference>
<reference evidence="1 2" key="1">
    <citation type="submission" date="2019-06" db="EMBL/GenBank/DDBJ databases">
        <title>Sequencing the genomes of 1000 actinobacteria strains.</title>
        <authorList>
            <person name="Klenk H.-P."/>
        </authorList>
    </citation>
    <scope>NUCLEOTIDE SEQUENCE [LARGE SCALE GENOMIC DNA]</scope>
    <source>
        <strain evidence="1 2">DSM 44826</strain>
    </source>
</reference>
<comment type="caution">
    <text evidence="1">The sequence shown here is derived from an EMBL/GenBank/DDBJ whole genome shotgun (WGS) entry which is preliminary data.</text>
</comment>
<dbReference type="Proteomes" id="UP000317940">
    <property type="component" value="Unassembled WGS sequence"/>
</dbReference>
<dbReference type="AlphaFoldDB" id="A0A561UGK0"/>
<sequence>MRTWIKVTVPVVVVAGLLVGADRVAVGVAEDQAAQKLADRQGISGKPTVTIDDMPFLTDLIDRKLGKVRLSASEMKVTGDGGTVQLQDFKAELNGVQVNSGYTSATVDSGSGSGLVGYQQVHDLMGLDPKITLGYGGPGLVKVDYSVLGQKISSTVKLVNNGDVIHVGSVGDLPPELGALPGVGGMIQQNLGAKSFTLQDLPVGLHLDSVAPQPGGLELKFTGTKVTLTNS</sequence>
<organism evidence="1 2">
    <name type="scientific">Kitasatospora viridis</name>
    <dbReference type="NCBI Taxonomy" id="281105"/>
    <lineage>
        <taxon>Bacteria</taxon>
        <taxon>Bacillati</taxon>
        <taxon>Actinomycetota</taxon>
        <taxon>Actinomycetes</taxon>
        <taxon>Kitasatosporales</taxon>
        <taxon>Streptomycetaceae</taxon>
        <taxon>Kitasatospora</taxon>
    </lineage>
</organism>
<name>A0A561UGK0_9ACTN</name>